<organism evidence="10 11">
    <name type="scientific">Actinospica durhamensis</name>
    <dbReference type="NCBI Taxonomy" id="1508375"/>
    <lineage>
        <taxon>Bacteria</taxon>
        <taxon>Bacillati</taxon>
        <taxon>Actinomycetota</taxon>
        <taxon>Actinomycetes</taxon>
        <taxon>Catenulisporales</taxon>
        <taxon>Actinospicaceae</taxon>
        <taxon>Actinospica</taxon>
    </lineage>
</organism>
<feature type="domain" description="SSD" evidence="9">
    <location>
        <begin position="201"/>
        <end position="326"/>
    </location>
</feature>
<feature type="transmembrane region" description="Helical" evidence="8">
    <location>
        <begin position="205"/>
        <end position="225"/>
    </location>
</feature>
<feature type="transmembrane region" description="Helical" evidence="8">
    <location>
        <begin position="523"/>
        <end position="542"/>
    </location>
</feature>
<evidence type="ECO:0000256" key="5">
    <source>
        <dbReference type="ARBA" id="ARBA00022989"/>
    </source>
</evidence>
<dbReference type="Pfam" id="PF03176">
    <property type="entry name" value="MMPL"/>
    <property type="match status" value="2"/>
</dbReference>
<keyword evidence="4 8" id="KW-0812">Transmembrane</keyword>
<evidence type="ECO:0000256" key="8">
    <source>
        <dbReference type="SAM" id="Phobius"/>
    </source>
</evidence>
<feature type="transmembrane region" description="Helical" evidence="8">
    <location>
        <begin position="303"/>
        <end position="329"/>
    </location>
</feature>
<dbReference type="Gene3D" id="1.20.1640.10">
    <property type="entry name" value="Multidrug efflux transporter AcrB transmembrane domain"/>
    <property type="match status" value="2"/>
</dbReference>
<feature type="transmembrane region" description="Helical" evidence="8">
    <location>
        <begin position="549"/>
        <end position="570"/>
    </location>
</feature>
<accession>A0A941IUX8</accession>
<dbReference type="AlphaFoldDB" id="A0A941IUX8"/>
<keyword evidence="6 8" id="KW-0472">Membrane</keyword>
<feature type="transmembrane region" description="Helical" evidence="8">
    <location>
        <begin position="178"/>
        <end position="198"/>
    </location>
</feature>
<feature type="transmembrane region" description="Helical" evidence="8">
    <location>
        <begin position="661"/>
        <end position="683"/>
    </location>
</feature>
<feature type="transmembrane region" description="Helical" evidence="8">
    <location>
        <begin position="231"/>
        <end position="249"/>
    </location>
</feature>
<keyword evidence="11" id="KW-1185">Reference proteome</keyword>
<feature type="transmembrane region" description="Helical" evidence="8">
    <location>
        <begin position="635"/>
        <end position="655"/>
    </location>
</feature>
<comment type="similarity">
    <text evidence="2">Belongs to the resistance-nodulation-cell division (RND) (TC 2.A.6) family. MmpL subfamily.</text>
</comment>
<protein>
    <submittedName>
        <fullName evidence="10">MMPL family transporter</fullName>
    </submittedName>
</protein>
<evidence type="ECO:0000256" key="3">
    <source>
        <dbReference type="ARBA" id="ARBA00022475"/>
    </source>
</evidence>
<feature type="transmembrane region" description="Helical" evidence="8">
    <location>
        <begin position="275"/>
        <end position="297"/>
    </location>
</feature>
<dbReference type="EMBL" id="JAGSOG010000267">
    <property type="protein sequence ID" value="MBR7838213.1"/>
    <property type="molecule type" value="Genomic_DNA"/>
</dbReference>
<evidence type="ECO:0000256" key="6">
    <source>
        <dbReference type="ARBA" id="ARBA00023136"/>
    </source>
</evidence>
<evidence type="ECO:0000256" key="4">
    <source>
        <dbReference type="ARBA" id="ARBA00022692"/>
    </source>
</evidence>
<dbReference type="SUPFAM" id="SSF82866">
    <property type="entry name" value="Multidrug efflux transporter AcrB transmembrane domain"/>
    <property type="match status" value="2"/>
</dbReference>
<evidence type="ECO:0000256" key="1">
    <source>
        <dbReference type="ARBA" id="ARBA00004651"/>
    </source>
</evidence>
<dbReference type="InterPro" id="IPR000731">
    <property type="entry name" value="SSD"/>
</dbReference>
<dbReference type="InterPro" id="IPR004869">
    <property type="entry name" value="MMPL_dom"/>
</dbReference>
<dbReference type="InterPro" id="IPR050545">
    <property type="entry name" value="Mycobact_MmpL"/>
</dbReference>
<evidence type="ECO:0000256" key="7">
    <source>
        <dbReference type="SAM" id="MobiDB-lite"/>
    </source>
</evidence>
<reference evidence="10" key="1">
    <citation type="submission" date="2021-04" db="EMBL/GenBank/DDBJ databases">
        <title>Genome based classification of Actinospica acidithermotolerans sp. nov., an actinobacterium isolated from an Indonesian hot spring.</title>
        <authorList>
            <person name="Kusuma A.B."/>
            <person name="Putra K.E."/>
            <person name="Nafisah S."/>
            <person name="Loh J."/>
            <person name="Nouioui I."/>
            <person name="Goodfellow M."/>
        </authorList>
    </citation>
    <scope>NUCLEOTIDE SEQUENCE</scope>
    <source>
        <strain evidence="10">CSCA 57</strain>
    </source>
</reference>
<dbReference type="PROSITE" id="PS50156">
    <property type="entry name" value="SSD"/>
    <property type="match status" value="1"/>
</dbReference>
<feature type="region of interest" description="Disordered" evidence="7">
    <location>
        <begin position="713"/>
        <end position="734"/>
    </location>
</feature>
<evidence type="ECO:0000313" key="10">
    <source>
        <dbReference type="EMBL" id="MBR7838213.1"/>
    </source>
</evidence>
<evidence type="ECO:0000259" key="9">
    <source>
        <dbReference type="PROSITE" id="PS50156"/>
    </source>
</evidence>
<keyword evidence="5 8" id="KW-1133">Transmembrane helix</keyword>
<dbReference type="PANTHER" id="PTHR33406:SF11">
    <property type="entry name" value="MEMBRANE PROTEIN SCO6666-RELATED"/>
    <property type="match status" value="1"/>
</dbReference>
<sequence length="734" mass="76719">MAGLARWCFRHRFVVLVSWIVGLIVLVGLGSVWGTNYANSFSLPGTPSTQGLQLLQTKASSQSGDQDQLVWKTSTGTVRDAAVEQRMAATMAAIAKMPEIASVTSPYSAAGAQQISKDGTTAYAVVAFTQQANKLQDADVKNVVTTADAAATSSLKVAMTGSAVDQVNQTAASSSEGIGVLAAAAVLFLAFGSLFAMVLPILTAIFGLGAGITVVDLLTHVFSIGSLAPTLSALIGLGVGIDYAVFIVTRHRRNLMRGLSPEESVALALNTSGRAVLFAGGTVCIALLGMLVLGISFLNGVAIASALTVVCTVLSSITLLPALLGILNMKVLSRRQRRRLVERGPEPAEATGFWAAWARVVEKRSKILALAAVVVMGLLVVPVHSIFLGHSDDGTSPTTSTSRQAYDMLADGFGAGFNGPLQIVVQAGSGGMDSAQYDKLATALKGASDVGLVEAAPLKPGAQIGIMEVYPISSPDSKQTSALIGTLRGSVIPQATSGTSMTVYVTGSTAIFYDFAHVLDSKLPEFIGVIVVLGFLLLLLAFRSLAIPLTAAVMNLLGAGAAFGLLTAVFEWGWGLNLLGLGSSGPIEAFLPVMMLSILFGLSMDYQVFLVSRMHEEWTHTHDTRRAVRIGQAETGRVISAAATIMICVFMAFVFGGQRVIAEFGIGLASAVAIDAFIIRTVLVPSAMQLLGKANWWIPAWLDRVMPHVTVDPPESAQAHRSDAPALEDAGVSS</sequence>
<feature type="transmembrane region" description="Helical" evidence="8">
    <location>
        <begin position="12"/>
        <end position="33"/>
    </location>
</feature>
<evidence type="ECO:0000313" key="11">
    <source>
        <dbReference type="Proteomes" id="UP000675781"/>
    </source>
</evidence>
<proteinExistence type="inferred from homology"/>
<keyword evidence="3" id="KW-1003">Cell membrane</keyword>
<dbReference type="GO" id="GO:0005886">
    <property type="term" value="C:plasma membrane"/>
    <property type="evidence" value="ECO:0007669"/>
    <property type="project" value="UniProtKB-SubCell"/>
</dbReference>
<dbReference type="RefSeq" id="WP_212532673.1">
    <property type="nucleotide sequence ID" value="NZ_JAGSOG010000267.1"/>
</dbReference>
<gene>
    <name evidence="10" type="ORF">KDL01_33380</name>
</gene>
<comment type="subcellular location">
    <subcellularLocation>
        <location evidence="1">Cell membrane</location>
        <topology evidence="1">Multi-pass membrane protein</topology>
    </subcellularLocation>
</comment>
<dbReference type="Proteomes" id="UP000675781">
    <property type="component" value="Unassembled WGS sequence"/>
</dbReference>
<feature type="transmembrane region" description="Helical" evidence="8">
    <location>
        <begin position="590"/>
        <end position="611"/>
    </location>
</feature>
<feature type="transmembrane region" description="Helical" evidence="8">
    <location>
        <begin position="367"/>
        <end position="387"/>
    </location>
</feature>
<name>A0A941IUX8_9ACTN</name>
<evidence type="ECO:0000256" key="2">
    <source>
        <dbReference type="ARBA" id="ARBA00010157"/>
    </source>
</evidence>
<comment type="caution">
    <text evidence="10">The sequence shown here is derived from an EMBL/GenBank/DDBJ whole genome shotgun (WGS) entry which is preliminary data.</text>
</comment>
<dbReference type="PANTHER" id="PTHR33406">
    <property type="entry name" value="MEMBRANE PROTEIN MJ1562-RELATED"/>
    <property type="match status" value="1"/>
</dbReference>